<comment type="caution">
    <text evidence="6">The sequence shown here is derived from an EMBL/GenBank/DDBJ whole genome shotgun (WGS) entry which is preliminary data.</text>
</comment>
<gene>
    <name evidence="6" type="primary">mngB_4</name>
    <name evidence="6" type="ORF">PAECIP111891_00346</name>
</gene>
<dbReference type="InterPro" id="IPR037094">
    <property type="entry name" value="Glyco_hydro_38_cen_sf"/>
</dbReference>
<dbReference type="EC" id="3.2.1.-" evidence="6"/>
<protein>
    <submittedName>
        <fullName evidence="6">Mannosylglycerate hydrolase</fullName>
        <ecNumber evidence="6">3.2.1.-</ecNumber>
    </submittedName>
</protein>
<dbReference type="SUPFAM" id="SSF74650">
    <property type="entry name" value="Galactose mutarotase-like"/>
    <property type="match status" value="1"/>
</dbReference>
<keyword evidence="4 6" id="KW-0326">Glycosidase</keyword>
<keyword evidence="7" id="KW-1185">Reference proteome</keyword>
<organism evidence="6 7">
    <name type="scientific">Paenibacillus allorhizoplanae</name>
    <dbReference type="NCBI Taxonomy" id="2905648"/>
    <lineage>
        <taxon>Bacteria</taxon>
        <taxon>Bacillati</taxon>
        <taxon>Bacillota</taxon>
        <taxon>Bacilli</taxon>
        <taxon>Bacillales</taxon>
        <taxon>Paenibacillaceae</taxon>
        <taxon>Paenibacillus</taxon>
    </lineage>
</organism>
<dbReference type="Gene3D" id="2.70.98.30">
    <property type="entry name" value="Golgi alpha-mannosidase II, domain 4"/>
    <property type="match status" value="1"/>
</dbReference>
<dbReference type="InterPro" id="IPR011682">
    <property type="entry name" value="Glyco_hydro_38_C"/>
</dbReference>
<dbReference type="PANTHER" id="PTHR46017">
    <property type="entry name" value="ALPHA-MANNOSIDASE 2C1"/>
    <property type="match status" value="1"/>
</dbReference>
<dbReference type="RefSeq" id="WP_236284183.1">
    <property type="nucleotide sequence ID" value="NZ_CAKMMW010000001.1"/>
</dbReference>
<dbReference type="Gene3D" id="3.20.110.10">
    <property type="entry name" value="Glycoside hydrolase 38, N terminal domain"/>
    <property type="match status" value="1"/>
</dbReference>
<keyword evidence="2" id="KW-0479">Metal-binding</keyword>
<dbReference type="GO" id="GO:0016798">
    <property type="term" value="F:hydrolase activity, acting on glycosyl bonds"/>
    <property type="evidence" value="ECO:0007669"/>
    <property type="project" value="UniProtKB-KW"/>
</dbReference>
<dbReference type="InterPro" id="IPR000602">
    <property type="entry name" value="Glyco_hydro_38_N"/>
</dbReference>
<comment type="similarity">
    <text evidence="1">Belongs to the glycosyl hydrolase 38 family.</text>
</comment>
<dbReference type="EMBL" id="CAKMMW010000001">
    <property type="protein sequence ID" value="CAH1192531.1"/>
    <property type="molecule type" value="Genomic_DNA"/>
</dbReference>
<proteinExistence type="inferred from homology"/>
<sequence length="900" mass="102465">MDRKYRVFVYHHTHWDREWWATMQDFRIRLVELIDELLDTLENDSEFRCFLLDGQTIVLKDYLEIRPENQERLLRFIHENRIQCGPWYILPDEFLVSGEAHIRNLMLGNRLSEQLGFTNLDVGYIPDTFGHISQMPQILHGFGIDNAMVWRGVGGSSPDFKQEFLWEAPDGTQVFTYWFPDGYYMVDFLHFDNPVKTYEETYGRVRKSIERGAPRATTDCLLMPYGGDHRLIDTRLPRLISQVNEDLNEVAELHWGTTKSFIEAVREQNPTLEVINGELRHFGAELPHMLPGVLSARMYLKRHNFIGQLAMERYAEPFSALAWLNGRKYEAKLLWTAWELLVQNHPHDSICGCSIDEVHREMLPRFAQSKQIADILTEKSVQHINSRIDTSDLGEDALAIVIHNSLSWTRSDIASVWVDRKHAIHPKSHILEDSEGVEIPFQVKDVSGMKPMTDKHFYTEISFPAIDLPGFGYKTFYLRVRETACDPKQMYVNTLQPSAKIKGSEPKSDVQVGSNTIENTYLRVEVNQRNGTLRITNKQTGHIYEDLGAFESSGDAGDTYNYAAPLIDQVLSTKNNPLKVHVSAAETGYAKVTLQVDIDWSLPKKLSDNRLSREVVYVDYHMTNYVTLAAGSNRVDVRTVWNNQAEDHRLRVLFPLGEKFRVSQAEGHFDVVEREAAVLDAGNGWPETYVPQKPQQGFVSVKGSDKGMTIANKGLTEYEMLDDEQGSLAITLLRAVGWLSREDTLIRHGGAGPETPVPEAQSRGMNEAEYAIFVHRGDWMEAKIGTEVHEYLTPSYGSVTVKHDGDLAKIGGLLDLEGNHSLMLSACKKSEKNDALLLRFWNTAKEATTATIKMKKKAQQVRYVKLNEQPLDRENVPIQADGAFTVNAKAAEIITLEISF</sequence>
<keyword evidence="3 6" id="KW-0378">Hydrolase</keyword>
<dbReference type="SMART" id="SM00872">
    <property type="entry name" value="Alpha-mann_mid"/>
    <property type="match status" value="1"/>
</dbReference>
<evidence type="ECO:0000256" key="2">
    <source>
        <dbReference type="ARBA" id="ARBA00022723"/>
    </source>
</evidence>
<dbReference type="SUPFAM" id="SSF88713">
    <property type="entry name" value="Glycoside hydrolase/deacetylase"/>
    <property type="match status" value="1"/>
</dbReference>
<dbReference type="Gene3D" id="1.20.1270.50">
    <property type="entry name" value="Glycoside hydrolase family 38, central domain"/>
    <property type="match status" value="1"/>
</dbReference>
<dbReference type="InterPro" id="IPR027291">
    <property type="entry name" value="Glyco_hydro_38_N_sf"/>
</dbReference>
<dbReference type="Pfam" id="PF07748">
    <property type="entry name" value="Glyco_hydro_38C"/>
    <property type="match status" value="1"/>
</dbReference>
<feature type="domain" description="Glycoside hydrolase family 38 central" evidence="5">
    <location>
        <begin position="293"/>
        <end position="366"/>
    </location>
</feature>
<name>A0ABN8G0L5_9BACL</name>
<dbReference type="Pfam" id="PF01074">
    <property type="entry name" value="Glyco_hydro_38N"/>
    <property type="match status" value="1"/>
</dbReference>
<dbReference type="InterPro" id="IPR028995">
    <property type="entry name" value="Glyco_hydro_57/38_cen_sf"/>
</dbReference>
<dbReference type="Proteomes" id="UP000838821">
    <property type="component" value="Unassembled WGS sequence"/>
</dbReference>
<dbReference type="PANTHER" id="PTHR46017:SF2">
    <property type="entry name" value="MANNOSYLGLYCERATE HYDROLASE"/>
    <property type="match status" value="1"/>
</dbReference>
<evidence type="ECO:0000259" key="5">
    <source>
        <dbReference type="SMART" id="SM00872"/>
    </source>
</evidence>
<evidence type="ECO:0000313" key="6">
    <source>
        <dbReference type="EMBL" id="CAH1192531.1"/>
    </source>
</evidence>
<dbReference type="InterPro" id="IPR011330">
    <property type="entry name" value="Glyco_hydro/deAcase_b/a-brl"/>
</dbReference>
<dbReference type="InterPro" id="IPR011013">
    <property type="entry name" value="Gal_mutarotase_sf_dom"/>
</dbReference>
<reference evidence="6" key="1">
    <citation type="submission" date="2022-01" db="EMBL/GenBank/DDBJ databases">
        <authorList>
            <person name="Criscuolo A."/>
        </authorList>
    </citation>
    <scope>NUCLEOTIDE SEQUENCE</scope>
    <source>
        <strain evidence="6">CIP111891</strain>
    </source>
</reference>
<evidence type="ECO:0000313" key="7">
    <source>
        <dbReference type="Proteomes" id="UP000838821"/>
    </source>
</evidence>
<dbReference type="InterPro" id="IPR015341">
    <property type="entry name" value="Glyco_hydro_38_cen"/>
</dbReference>
<evidence type="ECO:0000256" key="3">
    <source>
        <dbReference type="ARBA" id="ARBA00022801"/>
    </source>
</evidence>
<dbReference type="Gene3D" id="2.60.40.2220">
    <property type="match status" value="1"/>
</dbReference>
<dbReference type="InterPro" id="IPR041147">
    <property type="entry name" value="GH38_C"/>
</dbReference>
<evidence type="ECO:0000256" key="1">
    <source>
        <dbReference type="ARBA" id="ARBA00009792"/>
    </source>
</evidence>
<dbReference type="SUPFAM" id="SSF88688">
    <property type="entry name" value="Families 57/38 glycoside transferase middle domain"/>
    <property type="match status" value="1"/>
</dbReference>
<accession>A0ABN8G0L5</accession>
<dbReference type="Pfam" id="PF17677">
    <property type="entry name" value="Glyco_hydro38C2"/>
    <property type="match status" value="1"/>
</dbReference>
<dbReference type="Pfam" id="PF09261">
    <property type="entry name" value="Alpha-mann_mid"/>
    <property type="match status" value="1"/>
</dbReference>
<evidence type="ECO:0000256" key="4">
    <source>
        <dbReference type="ARBA" id="ARBA00023295"/>
    </source>
</evidence>